<accession>A0A4Y8DEB6</accession>
<organism evidence="2 3">
    <name type="scientific">Botryotinia calthae</name>
    <dbReference type="NCBI Taxonomy" id="38488"/>
    <lineage>
        <taxon>Eukaryota</taxon>
        <taxon>Fungi</taxon>
        <taxon>Dikarya</taxon>
        <taxon>Ascomycota</taxon>
        <taxon>Pezizomycotina</taxon>
        <taxon>Leotiomycetes</taxon>
        <taxon>Helotiales</taxon>
        <taxon>Sclerotiniaceae</taxon>
        <taxon>Botryotinia</taxon>
    </lineage>
</organism>
<dbReference type="AlphaFoldDB" id="A0A4Y8DEB6"/>
<protein>
    <submittedName>
        <fullName evidence="2">Uncharacterized protein</fullName>
    </submittedName>
</protein>
<evidence type="ECO:0000256" key="1">
    <source>
        <dbReference type="SAM" id="Phobius"/>
    </source>
</evidence>
<sequence>MTGSGTENSFPSLLYVELQKFMCAAVVINIHVLYLLSHALSFFSDCKTDKVLNVVSGTMEDDAGGKKAG</sequence>
<evidence type="ECO:0000313" key="2">
    <source>
        <dbReference type="EMBL" id="TEY83180.1"/>
    </source>
</evidence>
<keyword evidence="1" id="KW-0472">Membrane</keyword>
<evidence type="ECO:0000313" key="3">
    <source>
        <dbReference type="Proteomes" id="UP000297299"/>
    </source>
</evidence>
<gene>
    <name evidence="2" type="ORF">BOTCAL_0025g00240</name>
</gene>
<keyword evidence="1" id="KW-0812">Transmembrane</keyword>
<comment type="caution">
    <text evidence="2">The sequence shown here is derived from an EMBL/GenBank/DDBJ whole genome shotgun (WGS) entry which is preliminary data.</text>
</comment>
<name>A0A4Y8DEB6_9HELO</name>
<feature type="transmembrane region" description="Helical" evidence="1">
    <location>
        <begin position="21"/>
        <end position="43"/>
    </location>
</feature>
<dbReference type="Proteomes" id="UP000297299">
    <property type="component" value="Unassembled WGS sequence"/>
</dbReference>
<dbReference type="EMBL" id="PHWZ01000025">
    <property type="protein sequence ID" value="TEY83180.1"/>
    <property type="molecule type" value="Genomic_DNA"/>
</dbReference>
<keyword evidence="1" id="KW-1133">Transmembrane helix</keyword>
<keyword evidence="3" id="KW-1185">Reference proteome</keyword>
<reference evidence="2 3" key="1">
    <citation type="submission" date="2017-11" db="EMBL/GenBank/DDBJ databases">
        <title>Comparative genomics of Botrytis spp.</title>
        <authorList>
            <person name="Valero-Jimenez C.A."/>
            <person name="Tapia P."/>
            <person name="Veloso J."/>
            <person name="Silva-Moreno E."/>
            <person name="Staats M."/>
            <person name="Valdes J.H."/>
            <person name="Van Kan J.A.L."/>
        </authorList>
    </citation>
    <scope>NUCLEOTIDE SEQUENCE [LARGE SCALE GENOMIC DNA]</scope>
    <source>
        <strain evidence="2 3">MUCL2830</strain>
    </source>
</reference>
<proteinExistence type="predicted"/>